<dbReference type="Proteomes" id="UP001492380">
    <property type="component" value="Unassembled WGS sequence"/>
</dbReference>
<dbReference type="PANTHER" id="PTHR40633:SF1">
    <property type="entry name" value="GPI ANCHORED SERINE-THREONINE RICH PROTEIN (AFU_ORTHOLOGUE AFUA_1G03630)"/>
    <property type="match status" value="1"/>
</dbReference>
<comment type="caution">
    <text evidence="4">The sequence shown here is derived from an EMBL/GenBank/DDBJ whole genome shotgun (WGS) entry which is preliminary data.</text>
</comment>
<sequence>MRAIEPPADVCAQIVPVGQRYDITWNSTSPYSGGTVSLYLCKGPSTNCVTVGTIASGTPNDGVYEWTPSTSLADSNGDTGYGMKIVIDSNGAYQWSTQFGISNKNSGSSSSSSAAATSASVKVDSVSTSSSVVSASSVPAKSSSTEKVVTETLTEFTTYCPEATTFAHGSKTYTVTGASSVSLDCGNGACVVTRPVYTSTVTSCKDCATATPILSTPTPIVSLATSTKVAGVTTAVTTAPAAVVPSAGSPQGTPVTTPGRVSTPVAGTPVTTPGAHYTGAATAVKAGGFVGMVAGMAGAFFAL</sequence>
<protein>
    <submittedName>
        <fullName evidence="4">Ser-Thr-rich glycosyl-phosphatidyl-inositol-anchored membrane family-domain-containing protein</fullName>
    </submittedName>
</protein>
<evidence type="ECO:0000256" key="2">
    <source>
        <dbReference type="SAM" id="MobiDB-lite"/>
    </source>
</evidence>
<dbReference type="PANTHER" id="PTHR40633">
    <property type="entry name" value="MATRIX PROTEIN, PUTATIVE (AFU_ORTHOLOGUE AFUA_8G05410)-RELATED"/>
    <property type="match status" value="1"/>
</dbReference>
<proteinExistence type="predicted"/>
<dbReference type="InterPro" id="IPR018466">
    <property type="entry name" value="Kre9/Knh1-like_N"/>
</dbReference>
<evidence type="ECO:0000256" key="1">
    <source>
        <dbReference type="ARBA" id="ARBA00022729"/>
    </source>
</evidence>
<gene>
    <name evidence="4" type="ORF">HDK90DRAFT_189616</name>
</gene>
<evidence type="ECO:0000259" key="3">
    <source>
        <dbReference type="Pfam" id="PF10342"/>
    </source>
</evidence>
<keyword evidence="1" id="KW-0732">Signal</keyword>
<reference evidence="4 5" key="1">
    <citation type="submission" date="2024-04" db="EMBL/GenBank/DDBJ databases">
        <title>Phyllosticta paracitricarpa is synonymous to the EU quarantine fungus P. citricarpa based on phylogenomic analyses.</title>
        <authorList>
            <consortium name="Lawrence Berkeley National Laboratory"/>
            <person name="Van Ingen-Buijs V.A."/>
            <person name="Van Westerhoven A.C."/>
            <person name="Haridas S."/>
            <person name="Skiadas P."/>
            <person name="Martin F."/>
            <person name="Groenewald J.Z."/>
            <person name="Crous P.W."/>
            <person name="Seidl M.F."/>
        </authorList>
    </citation>
    <scope>NUCLEOTIDE SEQUENCE [LARGE SCALE GENOMIC DNA]</scope>
    <source>
        <strain evidence="4 5">CBS 123374</strain>
    </source>
</reference>
<dbReference type="EMBL" id="JBBWRZ010000003">
    <property type="protein sequence ID" value="KAK8240618.1"/>
    <property type="molecule type" value="Genomic_DNA"/>
</dbReference>
<evidence type="ECO:0000313" key="5">
    <source>
        <dbReference type="Proteomes" id="UP001492380"/>
    </source>
</evidence>
<keyword evidence="5" id="KW-1185">Reference proteome</keyword>
<feature type="compositionally biased region" description="Polar residues" evidence="2">
    <location>
        <begin position="251"/>
        <end position="260"/>
    </location>
</feature>
<accession>A0ABR1YXC9</accession>
<dbReference type="InterPro" id="IPR052982">
    <property type="entry name" value="SRP1/TIP1-like"/>
</dbReference>
<evidence type="ECO:0000313" key="4">
    <source>
        <dbReference type="EMBL" id="KAK8240618.1"/>
    </source>
</evidence>
<organism evidence="4 5">
    <name type="scientific">Phyllosticta capitalensis</name>
    <dbReference type="NCBI Taxonomy" id="121624"/>
    <lineage>
        <taxon>Eukaryota</taxon>
        <taxon>Fungi</taxon>
        <taxon>Dikarya</taxon>
        <taxon>Ascomycota</taxon>
        <taxon>Pezizomycotina</taxon>
        <taxon>Dothideomycetes</taxon>
        <taxon>Dothideomycetes incertae sedis</taxon>
        <taxon>Botryosphaeriales</taxon>
        <taxon>Phyllostictaceae</taxon>
        <taxon>Phyllosticta</taxon>
    </lineage>
</organism>
<feature type="domain" description="Yeast cell wall synthesis Kre9/Knh1-like N-terminal" evidence="3">
    <location>
        <begin position="13"/>
        <end position="101"/>
    </location>
</feature>
<dbReference type="Pfam" id="PF10342">
    <property type="entry name" value="Kre9_KNH"/>
    <property type="match status" value="1"/>
</dbReference>
<name>A0ABR1YXC9_9PEZI</name>
<feature type="region of interest" description="Disordered" evidence="2">
    <location>
        <begin position="245"/>
        <end position="266"/>
    </location>
</feature>